<dbReference type="GO" id="GO:0005737">
    <property type="term" value="C:cytoplasm"/>
    <property type="evidence" value="ECO:0007669"/>
    <property type="project" value="TreeGrafter"/>
</dbReference>
<evidence type="ECO:0000313" key="3">
    <source>
        <dbReference type="Proteomes" id="UP000523000"/>
    </source>
</evidence>
<dbReference type="Pfam" id="PF01266">
    <property type="entry name" value="DAO"/>
    <property type="match status" value="1"/>
</dbReference>
<accession>A0A839QGJ2</accession>
<dbReference type="RefSeq" id="WP_183510066.1">
    <property type="nucleotide sequence ID" value="NZ_BAABGK010000036.1"/>
</dbReference>
<name>A0A839QGJ2_9MICC</name>
<dbReference type="SUPFAM" id="SSF51905">
    <property type="entry name" value="FAD/NAD(P)-binding domain"/>
    <property type="match status" value="1"/>
</dbReference>
<reference evidence="2 3" key="1">
    <citation type="submission" date="2020-08" db="EMBL/GenBank/DDBJ databases">
        <title>Sequencing the genomes of 1000 actinobacteria strains.</title>
        <authorList>
            <person name="Klenk H.-P."/>
        </authorList>
    </citation>
    <scope>NUCLEOTIDE SEQUENCE [LARGE SCALE GENOMIC DNA]</scope>
    <source>
        <strain evidence="2 3">DSM 22826</strain>
    </source>
</reference>
<evidence type="ECO:0000313" key="2">
    <source>
        <dbReference type="EMBL" id="MBB2994733.1"/>
    </source>
</evidence>
<dbReference type="InterPro" id="IPR006076">
    <property type="entry name" value="FAD-dep_OxRdtase"/>
</dbReference>
<dbReference type="Gene3D" id="3.30.9.10">
    <property type="entry name" value="D-Amino Acid Oxidase, subunit A, domain 2"/>
    <property type="match status" value="1"/>
</dbReference>
<dbReference type="InterPro" id="IPR036188">
    <property type="entry name" value="FAD/NAD-bd_sf"/>
</dbReference>
<dbReference type="AlphaFoldDB" id="A0A839QGJ2"/>
<gene>
    <name evidence="2" type="ORF">E9229_000924</name>
</gene>
<dbReference type="PANTHER" id="PTHR13847:SF285">
    <property type="entry name" value="FAD DEPENDENT OXIDOREDUCTASE DOMAIN-CONTAINING PROTEIN"/>
    <property type="match status" value="1"/>
</dbReference>
<feature type="domain" description="FAD dependent oxidoreductase" evidence="1">
    <location>
        <begin position="43"/>
        <end position="403"/>
    </location>
</feature>
<dbReference type="Gene3D" id="3.50.50.60">
    <property type="entry name" value="FAD/NAD(P)-binding domain"/>
    <property type="match status" value="1"/>
</dbReference>
<comment type="caution">
    <text evidence="2">The sequence shown here is derived from an EMBL/GenBank/DDBJ whole genome shotgun (WGS) entry which is preliminary data.</text>
</comment>
<evidence type="ECO:0000259" key="1">
    <source>
        <dbReference type="Pfam" id="PF01266"/>
    </source>
</evidence>
<protein>
    <submittedName>
        <fullName evidence="2">Glycine/D-amino acid oxidase-like deaminating enzyme</fullName>
    </submittedName>
</protein>
<sequence length="470" mass="51489">MPSKSRTKPRLREIETPEVGVPVWAEPKPEAKRPALTNDRTADVVIVGAGYTGLWTAYYLLKEDPTLDVVILEREYAGFGASGRNGGWCSAIFPISLGHLAKLHNHQAAMDLQHAMNDTVDEVGRVVAEEAIDCDYSKEGFLSLARSSAQLQRAKTTIAGARDFGLPSQWNLRTQEEARSMIGAEGTLGAAYTPHCALVHPGKLVRGLAETVERMGATIHENTAATHIAPGQVDTERGRVNAKFVVRATEGYTSELPGQERTLVPLYSLVLATEPLPETVRNELQLNHRFGFNDLRNLRIYAQMTKDGRMVFGGRGAPYHFGSAVQAGYDVNNAIHAKIHRTMIDFFPMLKDAAITHRWGGPLGVPRDWHPSVGLESSTGLAWAGPYVGDGVATSNLAARILRNLILGKMDRLNNLPIVDHRSPQWEPEPLRWLLVNMGLVAASAGDLEERITNKPSNISKLLEKITGAH</sequence>
<dbReference type="PANTHER" id="PTHR13847">
    <property type="entry name" value="SARCOSINE DEHYDROGENASE-RELATED"/>
    <property type="match status" value="1"/>
</dbReference>
<dbReference type="EMBL" id="JACHVS010000001">
    <property type="protein sequence ID" value="MBB2994733.1"/>
    <property type="molecule type" value="Genomic_DNA"/>
</dbReference>
<dbReference type="Proteomes" id="UP000523000">
    <property type="component" value="Unassembled WGS sequence"/>
</dbReference>
<keyword evidence="3" id="KW-1185">Reference proteome</keyword>
<organism evidence="2 3">
    <name type="scientific">Paeniglutamicibacter cryotolerans</name>
    <dbReference type="NCBI Taxonomy" id="670079"/>
    <lineage>
        <taxon>Bacteria</taxon>
        <taxon>Bacillati</taxon>
        <taxon>Actinomycetota</taxon>
        <taxon>Actinomycetes</taxon>
        <taxon>Micrococcales</taxon>
        <taxon>Micrococcaceae</taxon>
        <taxon>Paeniglutamicibacter</taxon>
    </lineage>
</organism>
<proteinExistence type="predicted"/>